<feature type="transmembrane region" description="Helical" evidence="2">
    <location>
        <begin position="6"/>
        <end position="29"/>
    </location>
</feature>
<feature type="domain" description="PBP" evidence="3">
    <location>
        <begin position="248"/>
        <end position="513"/>
    </location>
</feature>
<gene>
    <name evidence="4" type="ORF">ACIA8P_18150</name>
</gene>
<feature type="transmembrane region" description="Helical" evidence="2">
    <location>
        <begin position="219"/>
        <end position="240"/>
    </location>
</feature>
<dbReference type="RefSeq" id="WP_398657299.1">
    <property type="nucleotide sequence ID" value="NZ_JBITDC010000006.1"/>
</dbReference>
<dbReference type="EMBL" id="JBITDC010000006">
    <property type="protein sequence ID" value="MFI5676573.1"/>
    <property type="molecule type" value="Genomic_DNA"/>
</dbReference>
<organism evidence="4 5">
    <name type="scientific">Streptomyces cellulosae</name>
    <dbReference type="NCBI Taxonomy" id="1968"/>
    <lineage>
        <taxon>Bacteria</taxon>
        <taxon>Bacillati</taxon>
        <taxon>Actinomycetota</taxon>
        <taxon>Actinomycetes</taxon>
        <taxon>Kitasatosporales</taxon>
        <taxon>Streptomycetaceae</taxon>
        <taxon>Streptomyces</taxon>
    </lineage>
</organism>
<dbReference type="Gene3D" id="3.40.190.10">
    <property type="entry name" value="Periplasmic binding protein-like II"/>
    <property type="match status" value="2"/>
</dbReference>
<name>A0ABW7Y3N0_STRCE</name>
<dbReference type="Pfam" id="PF12849">
    <property type="entry name" value="PBP_like_2"/>
    <property type="match status" value="1"/>
</dbReference>
<reference evidence="4 5" key="1">
    <citation type="submission" date="2024-10" db="EMBL/GenBank/DDBJ databases">
        <title>The Natural Products Discovery Center: Release of the First 8490 Sequenced Strains for Exploring Actinobacteria Biosynthetic Diversity.</title>
        <authorList>
            <person name="Kalkreuter E."/>
            <person name="Kautsar S.A."/>
            <person name="Yang D."/>
            <person name="Bader C.D."/>
            <person name="Teijaro C.N."/>
            <person name="Fluegel L."/>
            <person name="Davis C.M."/>
            <person name="Simpson J.R."/>
            <person name="Lauterbach L."/>
            <person name="Steele A.D."/>
            <person name="Gui C."/>
            <person name="Meng S."/>
            <person name="Li G."/>
            <person name="Viehrig K."/>
            <person name="Ye F."/>
            <person name="Su P."/>
            <person name="Kiefer A.F."/>
            <person name="Nichols A."/>
            <person name="Cepeda A.J."/>
            <person name="Yan W."/>
            <person name="Fan B."/>
            <person name="Jiang Y."/>
            <person name="Adhikari A."/>
            <person name="Zheng C.-J."/>
            <person name="Schuster L."/>
            <person name="Cowan T.M."/>
            <person name="Smanski M.J."/>
            <person name="Chevrette M.G."/>
            <person name="De Carvalho L.P.S."/>
            <person name="Shen B."/>
        </authorList>
    </citation>
    <scope>NUCLEOTIDE SEQUENCE [LARGE SCALE GENOMIC DNA]</scope>
    <source>
        <strain evidence="4 5">NPDC051599</strain>
    </source>
</reference>
<dbReference type="SUPFAM" id="SSF53850">
    <property type="entry name" value="Periplasmic binding protein-like II"/>
    <property type="match status" value="1"/>
</dbReference>
<keyword evidence="2" id="KW-0472">Membrane</keyword>
<comment type="caution">
    <text evidence="4">The sequence shown here is derived from an EMBL/GenBank/DDBJ whole genome shotgun (WGS) entry which is preliminary data.</text>
</comment>
<accession>A0ABW7Y3N0</accession>
<keyword evidence="5" id="KW-1185">Reference proteome</keyword>
<evidence type="ECO:0000313" key="4">
    <source>
        <dbReference type="EMBL" id="MFI5676573.1"/>
    </source>
</evidence>
<keyword evidence="1" id="KW-0732">Signal</keyword>
<protein>
    <submittedName>
        <fullName evidence="4">Substrate-binding domain-containing protein</fullName>
    </submittedName>
</protein>
<dbReference type="InterPro" id="IPR050811">
    <property type="entry name" value="Phosphate_ABC_transporter"/>
</dbReference>
<proteinExistence type="predicted"/>
<dbReference type="Proteomes" id="UP001612415">
    <property type="component" value="Unassembled WGS sequence"/>
</dbReference>
<evidence type="ECO:0000256" key="2">
    <source>
        <dbReference type="SAM" id="Phobius"/>
    </source>
</evidence>
<sequence length="540" mass="58548">MDLGFDNWVAIVSVAIPSLAFLWEFAVVGRKRLGYRVQMDALAADATQSPYAGVLRDMQRDGHRLKDPSFVLLRIENAGSAPIEDIDYLTSVSDPCGIQVTFRDRQVAGLVVTHLSQPELQNFFTPEAEGFGYENVENVEGDDVRKGVVKLPKAKLPLRAEYKVLVVLERWSGDDTGEPFPRPVFVGAVGGPRRWFEPLVRYFKFKLARTESHVFASRPAWVGIGLLALAVVAQSITLFLPENRTPLDCVGGTLHVNGSTAFAPAVREAAARYEEACQGADVSIPVGEGTFDGSGEGLADLEKAGRDQKIEVGDGLGDRLTFTDGIVDGGHPRVLSRAIAYSVFTLVINKDAGVENLTADQIRRLYGGKVKNWTQLGGDDIPVHLVNRHIGSGTRGALVDRVLHGKQPPQATVDNCAALDRDTYGTCEVDSTQTMLETVAGTPGGLGYSEVGSAAAKVKKDSHLIQLPIASQRATLDAVENGDYPYWQTEFAYTYGEPPAGSIAAAFLTYLTDQGGRDVLREYGNRLCSEVENPYVCEPT</sequence>
<evidence type="ECO:0000256" key="1">
    <source>
        <dbReference type="ARBA" id="ARBA00022729"/>
    </source>
</evidence>
<keyword evidence="2" id="KW-1133">Transmembrane helix</keyword>
<keyword evidence="2" id="KW-0812">Transmembrane</keyword>
<dbReference type="PANTHER" id="PTHR30570:SF1">
    <property type="entry name" value="PHOSPHATE-BINDING PROTEIN PSTS"/>
    <property type="match status" value="1"/>
</dbReference>
<dbReference type="InterPro" id="IPR024370">
    <property type="entry name" value="PBP_domain"/>
</dbReference>
<dbReference type="PANTHER" id="PTHR30570">
    <property type="entry name" value="PERIPLASMIC PHOSPHATE BINDING COMPONENT OF PHOSPHATE ABC TRANSPORTER"/>
    <property type="match status" value="1"/>
</dbReference>
<evidence type="ECO:0000313" key="5">
    <source>
        <dbReference type="Proteomes" id="UP001612415"/>
    </source>
</evidence>
<evidence type="ECO:0000259" key="3">
    <source>
        <dbReference type="Pfam" id="PF12849"/>
    </source>
</evidence>